<reference evidence="7 8" key="1">
    <citation type="submission" date="2024-02" db="EMBL/GenBank/DDBJ databases">
        <title>Adaptive strategies in a cosmopolitan and abundant soil bacterium.</title>
        <authorList>
            <person name="Carini P."/>
        </authorList>
    </citation>
    <scope>NUCLEOTIDE SEQUENCE [LARGE SCALE GENOMIC DNA]</scope>
    <source>
        <strain evidence="7 8">AZCC 1608</strain>
    </source>
</reference>
<feature type="transmembrane region" description="Helical" evidence="6">
    <location>
        <begin position="149"/>
        <end position="171"/>
    </location>
</feature>
<keyword evidence="3 6" id="KW-0812">Transmembrane</keyword>
<comment type="subcellular location">
    <subcellularLocation>
        <location evidence="1">Membrane</location>
        <topology evidence="1">Multi-pass membrane protein</topology>
    </subcellularLocation>
</comment>
<feature type="transmembrane region" description="Helical" evidence="6">
    <location>
        <begin position="6"/>
        <end position="30"/>
    </location>
</feature>
<protein>
    <submittedName>
        <fullName evidence="7">High-affinity iron transporter</fullName>
    </submittedName>
</protein>
<comment type="similarity">
    <text evidence="2">Belongs to the oxidase-dependent Fe transporter (OFeT) (TC 9.A.10.1) family.</text>
</comment>
<feature type="transmembrane region" description="Helical" evidence="6">
    <location>
        <begin position="42"/>
        <end position="63"/>
    </location>
</feature>
<dbReference type="InterPro" id="IPR004923">
    <property type="entry name" value="FTR1/Fip1/EfeU"/>
</dbReference>
<evidence type="ECO:0000256" key="2">
    <source>
        <dbReference type="ARBA" id="ARBA00008333"/>
    </source>
</evidence>
<dbReference type="RefSeq" id="WP_334481231.1">
    <property type="nucleotide sequence ID" value="NZ_JAZHRV010000001.1"/>
</dbReference>
<keyword evidence="8" id="KW-1185">Reference proteome</keyword>
<dbReference type="EMBL" id="JAZHRV010000001">
    <property type="protein sequence ID" value="MEH2556006.1"/>
    <property type="molecule type" value="Genomic_DNA"/>
</dbReference>
<comment type="caution">
    <text evidence="7">The sequence shown here is derived from an EMBL/GenBank/DDBJ whole genome shotgun (WGS) entry which is preliminary data.</text>
</comment>
<feature type="transmembrane region" description="Helical" evidence="6">
    <location>
        <begin position="75"/>
        <end position="92"/>
    </location>
</feature>
<dbReference type="Pfam" id="PF03239">
    <property type="entry name" value="FTR1"/>
    <property type="match status" value="1"/>
</dbReference>
<dbReference type="Proteomes" id="UP001364224">
    <property type="component" value="Unassembled WGS sequence"/>
</dbReference>
<accession>A0ABU8BBS9</accession>
<evidence type="ECO:0000256" key="3">
    <source>
        <dbReference type="ARBA" id="ARBA00022692"/>
    </source>
</evidence>
<proteinExistence type="inferred from homology"/>
<organism evidence="7 8">
    <name type="scientific">Bradyrhizobium algeriense</name>
    <dbReference type="NCBI Taxonomy" id="634784"/>
    <lineage>
        <taxon>Bacteria</taxon>
        <taxon>Pseudomonadati</taxon>
        <taxon>Pseudomonadota</taxon>
        <taxon>Alphaproteobacteria</taxon>
        <taxon>Hyphomicrobiales</taxon>
        <taxon>Nitrobacteraceae</taxon>
        <taxon>Bradyrhizobium</taxon>
    </lineage>
</organism>
<sequence>MSSAFIQAAVILLREGLEAMLVIAALAGYLTKAGAGHRIQALYAGALVAVAASFVAAWLFAVLNSGDHSDILEGIIILLAAALMLYVSGWLMVKQDPRGWQEYLAHKADQALSQDTIWAVGALAFFAVFREGAETVLFINALAKTEGGWSAGLFAGLAAATLGLAVLFYFINLIARKLPLRPLFIITSAFLFVMAIKFIGEAVQEFQEQAIITVTEVKGSAFLSAIGLNPSMEALSIQGLVILFALATYSVVQRNNRLMREDKAANKATMRAAE</sequence>
<evidence type="ECO:0000256" key="6">
    <source>
        <dbReference type="SAM" id="Phobius"/>
    </source>
</evidence>
<feature type="transmembrane region" description="Helical" evidence="6">
    <location>
        <begin position="234"/>
        <end position="252"/>
    </location>
</feature>
<keyword evidence="5 6" id="KW-0472">Membrane</keyword>
<name>A0ABU8BBS9_9BRAD</name>
<evidence type="ECO:0000256" key="1">
    <source>
        <dbReference type="ARBA" id="ARBA00004141"/>
    </source>
</evidence>
<evidence type="ECO:0000256" key="5">
    <source>
        <dbReference type="ARBA" id="ARBA00023136"/>
    </source>
</evidence>
<feature type="transmembrane region" description="Helical" evidence="6">
    <location>
        <begin position="112"/>
        <end position="129"/>
    </location>
</feature>
<evidence type="ECO:0000256" key="4">
    <source>
        <dbReference type="ARBA" id="ARBA00022989"/>
    </source>
</evidence>
<evidence type="ECO:0000313" key="7">
    <source>
        <dbReference type="EMBL" id="MEH2556006.1"/>
    </source>
</evidence>
<evidence type="ECO:0000313" key="8">
    <source>
        <dbReference type="Proteomes" id="UP001364224"/>
    </source>
</evidence>
<feature type="transmembrane region" description="Helical" evidence="6">
    <location>
        <begin position="183"/>
        <end position="200"/>
    </location>
</feature>
<keyword evidence="4 6" id="KW-1133">Transmembrane helix</keyword>
<dbReference type="PANTHER" id="PTHR31632">
    <property type="entry name" value="IRON TRANSPORTER FTH1"/>
    <property type="match status" value="1"/>
</dbReference>
<gene>
    <name evidence="7" type="ORF">V1286_003535</name>
</gene>
<dbReference type="PANTHER" id="PTHR31632:SF2">
    <property type="entry name" value="PLASMA MEMBRANE IRON PERMEASE"/>
    <property type="match status" value="1"/>
</dbReference>